<dbReference type="STRING" id="938405.SAMN02927895_01107"/>
<reference evidence="2 3" key="1">
    <citation type="submission" date="2016-10" db="EMBL/GenBank/DDBJ databases">
        <authorList>
            <person name="de Groot N.N."/>
        </authorList>
    </citation>
    <scope>NUCLEOTIDE SEQUENCE [LARGE SCALE GENOMIC DNA]</scope>
    <source>
        <strain evidence="2 3">CPCC 100156</strain>
    </source>
</reference>
<dbReference type="Gene3D" id="2.30.30.220">
    <property type="entry name" value="SspB-like"/>
    <property type="match status" value="1"/>
</dbReference>
<dbReference type="EMBL" id="FMZX01000010">
    <property type="protein sequence ID" value="SDD59844.1"/>
    <property type="molecule type" value="Genomic_DNA"/>
</dbReference>
<proteinExistence type="predicted"/>
<dbReference type="InterPro" id="IPR036760">
    <property type="entry name" value="SspB-like_sf"/>
</dbReference>
<feature type="region of interest" description="Disordered" evidence="1">
    <location>
        <begin position="128"/>
        <end position="161"/>
    </location>
</feature>
<evidence type="ECO:0000313" key="3">
    <source>
        <dbReference type="Proteomes" id="UP000198925"/>
    </source>
</evidence>
<accession>A0A1G6W234</accession>
<evidence type="ECO:0008006" key="4">
    <source>
        <dbReference type="Google" id="ProtNLM"/>
    </source>
</evidence>
<evidence type="ECO:0000256" key="1">
    <source>
        <dbReference type="SAM" id="MobiDB-lite"/>
    </source>
</evidence>
<keyword evidence="3" id="KW-1185">Reference proteome</keyword>
<sequence>MSDSSARPESLLPYAQWTEEALRVVVQDALAHTAKHGLPGEHHFYLTFRTDYPGVSIPGHLRARYPQEMTIVLQHKFWDLMVDRDAGTFSVGLSFGGVPAMLTVPFRALTAFADPSVRFGLRFQAASTGEETAPESEMPEAAAGPSQVVSLDSFRRRPARD</sequence>
<name>A0A1G6W234_9PROT</name>
<dbReference type="SUPFAM" id="SSF101738">
    <property type="entry name" value="SspB-like"/>
    <property type="match status" value="1"/>
</dbReference>
<dbReference type="InterPro" id="IPR007481">
    <property type="entry name" value="SspB"/>
</dbReference>
<dbReference type="AlphaFoldDB" id="A0A1G6W234"/>
<evidence type="ECO:0000313" key="2">
    <source>
        <dbReference type="EMBL" id="SDD59844.1"/>
    </source>
</evidence>
<protein>
    <recommendedName>
        <fullName evidence="4">Stringent starvation protein B</fullName>
    </recommendedName>
</protein>
<dbReference type="RefSeq" id="WP_090663957.1">
    <property type="nucleotide sequence ID" value="NZ_FMZX01000010.1"/>
</dbReference>
<organism evidence="2 3">
    <name type="scientific">Belnapia rosea</name>
    <dbReference type="NCBI Taxonomy" id="938405"/>
    <lineage>
        <taxon>Bacteria</taxon>
        <taxon>Pseudomonadati</taxon>
        <taxon>Pseudomonadota</taxon>
        <taxon>Alphaproteobacteria</taxon>
        <taxon>Acetobacterales</taxon>
        <taxon>Roseomonadaceae</taxon>
        <taxon>Belnapia</taxon>
    </lineage>
</organism>
<dbReference type="Proteomes" id="UP000198925">
    <property type="component" value="Unassembled WGS sequence"/>
</dbReference>
<dbReference type="Pfam" id="PF04386">
    <property type="entry name" value="SspB"/>
    <property type="match status" value="1"/>
</dbReference>
<gene>
    <name evidence="2" type="ORF">SAMN04487779_101035</name>
</gene>